<evidence type="ECO:0000259" key="1">
    <source>
        <dbReference type="Pfam" id="PF01927"/>
    </source>
</evidence>
<evidence type="ECO:0000313" key="3">
    <source>
        <dbReference type="EMBL" id="WGL16618.1"/>
    </source>
</evidence>
<evidence type="ECO:0000259" key="2">
    <source>
        <dbReference type="Pfam" id="PF14451"/>
    </source>
</evidence>
<gene>
    <name evidence="3" type="ORF">PVT68_17930</name>
</gene>
<name>A0ABY8NCU5_9GAMM</name>
<dbReference type="Pfam" id="PF14451">
    <property type="entry name" value="Ub-Mut7C"/>
    <property type="match status" value="1"/>
</dbReference>
<dbReference type="PANTHER" id="PTHR39081">
    <property type="entry name" value="MUT7-C DOMAIN-CONTAINING PROTEIN"/>
    <property type="match status" value="1"/>
</dbReference>
<dbReference type="Proteomes" id="UP001236500">
    <property type="component" value="Chromosome"/>
</dbReference>
<accession>A0ABY8NCU5</accession>
<protein>
    <submittedName>
        <fullName evidence="3">Mut7-C RNAse domain-containing protein</fullName>
    </submittedName>
</protein>
<dbReference type="RefSeq" id="WP_280320442.1">
    <property type="nucleotide sequence ID" value="NZ_CP118605.1"/>
</dbReference>
<dbReference type="EMBL" id="CP118605">
    <property type="protein sequence ID" value="WGL16618.1"/>
    <property type="molecule type" value="Genomic_DNA"/>
</dbReference>
<feature type="domain" description="Ubiquitin Mut7-C" evidence="2">
    <location>
        <begin position="1"/>
        <end position="81"/>
    </location>
</feature>
<sequence>MPTLTFRFYRELNDFLAPPLRQRNFSFDFAALGSIKNAIESLGVPHTEVDLVLVNGQSVNFEYRPQDGDRVSVYPLFESLDISSITRLRPYPLRESRFILDCHLGRLARYLRMLGFDCIFYGHCTDEQLVKISVDQQRILLTRDIELLKRRALTHAYYVRATKPLNQIEEIITRLQLQNSFAPFSRCTFCNAPLVKVSKQAVWSKVPEQSRRRFNDFACCKNCGRVYWKGSHYERMQRLIEKLRKK</sequence>
<proteinExistence type="predicted"/>
<dbReference type="InterPro" id="IPR002782">
    <property type="entry name" value="Mut7-C_RNAse_dom"/>
</dbReference>
<feature type="domain" description="Mut7-C RNAse" evidence="1">
    <location>
        <begin position="97"/>
        <end position="239"/>
    </location>
</feature>
<keyword evidence="4" id="KW-1185">Reference proteome</keyword>
<evidence type="ECO:0000313" key="4">
    <source>
        <dbReference type="Proteomes" id="UP001236500"/>
    </source>
</evidence>
<dbReference type="InterPro" id="IPR027798">
    <property type="entry name" value="Ub_Mut7C"/>
</dbReference>
<dbReference type="Pfam" id="PF01927">
    <property type="entry name" value="Mut7-C"/>
    <property type="match status" value="1"/>
</dbReference>
<reference evidence="3 4" key="1">
    <citation type="submission" date="2023-02" db="EMBL/GenBank/DDBJ databases">
        <title>Description and genomic characterization of Microbulbifer bruguierae sp. nov., isolated from the sediment of mangrove plant Bruguiera sexangula.</title>
        <authorList>
            <person name="Long M."/>
        </authorList>
    </citation>
    <scope>NUCLEOTIDE SEQUENCE [LARGE SCALE GENOMIC DNA]</scope>
    <source>
        <strain evidence="3 4">H12</strain>
    </source>
</reference>
<dbReference type="PANTHER" id="PTHR39081:SF1">
    <property type="entry name" value="MUT7-C RNASE DOMAIN-CONTAINING PROTEIN"/>
    <property type="match status" value="1"/>
</dbReference>
<organism evidence="3 4">
    <name type="scientific">Microbulbifer bruguierae</name>
    <dbReference type="NCBI Taxonomy" id="3029061"/>
    <lineage>
        <taxon>Bacteria</taxon>
        <taxon>Pseudomonadati</taxon>
        <taxon>Pseudomonadota</taxon>
        <taxon>Gammaproteobacteria</taxon>
        <taxon>Cellvibrionales</taxon>
        <taxon>Microbulbiferaceae</taxon>
        <taxon>Microbulbifer</taxon>
    </lineage>
</organism>